<dbReference type="Pfam" id="PF04364">
    <property type="entry name" value="DNA_pol3_chi"/>
    <property type="match status" value="1"/>
</dbReference>
<dbReference type="Gene3D" id="3.40.50.10110">
    <property type="entry name" value="DNA polymerase III subunit chi"/>
    <property type="match status" value="1"/>
</dbReference>
<dbReference type="PANTHER" id="PTHR38767:SF1">
    <property type="entry name" value="DNA POLYMERASE III SUBUNIT CHI"/>
    <property type="match status" value="1"/>
</dbReference>
<dbReference type="GO" id="GO:0003677">
    <property type="term" value="F:DNA binding"/>
    <property type="evidence" value="ECO:0007669"/>
    <property type="project" value="InterPro"/>
</dbReference>
<dbReference type="InterPro" id="IPR036768">
    <property type="entry name" value="PolIII_chi_sf"/>
</dbReference>
<dbReference type="GO" id="GO:0032298">
    <property type="term" value="P:positive regulation of DNA-templated DNA replication initiation"/>
    <property type="evidence" value="ECO:0007669"/>
    <property type="project" value="TreeGrafter"/>
</dbReference>
<comment type="caution">
    <text evidence="1">The sequence shown here is derived from an EMBL/GenBank/DDBJ whole genome shotgun (WGS) entry which is preliminary data.</text>
</comment>
<name>A0A4R2LKF5_9GAMM</name>
<sequence length="140" mass="15373">MPRVDFYVLAGSDPHERLLFACRLAEKAFGRGHRLFVRAADAAQAAALDELLWSFRKGSFVPHRLHCAAGPTAPVLIGTGAAPAEHREVLINLAPTLPEAFEHCARIAEPIDQSPAVLGASRERFRAYREHGCALETHRL</sequence>
<gene>
    <name evidence="1" type="ORF">EV699_101147</name>
</gene>
<keyword evidence="2" id="KW-1185">Reference proteome</keyword>
<reference evidence="1 2" key="1">
    <citation type="submission" date="2019-03" db="EMBL/GenBank/DDBJ databases">
        <title>Genomic Encyclopedia of Type Strains, Phase IV (KMG-IV): sequencing the most valuable type-strain genomes for metagenomic binning, comparative biology and taxonomic classification.</title>
        <authorList>
            <person name="Goeker M."/>
        </authorList>
    </citation>
    <scope>NUCLEOTIDE SEQUENCE [LARGE SCALE GENOMIC DNA]</scope>
    <source>
        <strain evidence="1 2">DSM 25287</strain>
    </source>
</reference>
<accession>A0A4R2LKF5</accession>
<organism evidence="1 2">
    <name type="scientific">Plasticicumulans lactativorans</name>
    <dbReference type="NCBI Taxonomy" id="1133106"/>
    <lineage>
        <taxon>Bacteria</taxon>
        <taxon>Pseudomonadati</taxon>
        <taxon>Pseudomonadota</taxon>
        <taxon>Gammaproteobacteria</taxon>
        <taxon>Candidatus Competibacteraceae</taxon>
        <taxon>Plasticicumulans</taxon>
    </lineage>
</organism>
<dbReference type="Proteomes" id="UP000295765">
    <property type="component" value="Unassembled WGS sequence"/>
</dbReference>
<dbReference type="OrthoDB" id="5297568at2"/>
<dbReference type="RefSeq" id="WP_132538030.1">
    <property type="nucleotide sequence ID" value="NZ_SLWY01000001.1"/>
</dbReference>
<dbReference type="AlphaFoldDB" id="A0A4R2LKF5"/>
<evidence type="ECO:0000313" key="2">
    <source>
        <dbReference type="Proteomes" id="UP000295765"/>
    </source>
</evidence>
<dbReference type="PANTHER" id="PTHR38767">
    <property type="entry name" value="DNA POLYMERASE III SUBUNIT CHI"/>
    <property type="match status" value="1"/>
</dbReference>
<dbReference type="GO" id="GO:0003887">
    <property type="term" value="F:DNA-directed DNA polymerase activity"/>
    <property type="evidence" value="ECO:0007669"/>
    <property type="project" value="InterPro"/>
</dbReference>
<protein>
    <submittedName>
        <fullName evidence="1">DNA polymerase III chi subunit</fullName>
    </submittedName>
</protein>
<dbReference type="EMBL" id="SLWY01000001">
    <property type="protein sequence ID" value="TCO83763.1"/>
    <property type="molecule type" value="Genomic_DNA"/>
</dbReference>
<dbReference type="InterPro" id="IPR007459">
    <property type="entry name" value="DNA_pol3_chi"/>
</dbReference>
<dbReference type="SUPFAM" id="SSF102400">
    <property type="entry name" value="DNA polymerase III chi subunit"/>
    <property type="match status" value="1"/>
</dbReference>
<proteinExistence type="predicted"/>
<dbReference type="GO" id="GO:0006260">
    <property type="term" value="P:DNA replication"/>
    <property type="evidence" value="ECO:0007669"/>
    <property type="project" value="InterPro"/>
</dbReference>
<evidence type="ECO:0000313" key="1">
    <source>
        <dbReference type="EMBL" id="TCO83763.1"/>
    </source>
</evidence>